<dbReference type="InterPro" id="IPR014730">
    <property type="entry name" value="ETF_a/b_N"/>
</dbReference>
<sequence length="329" mass="35980">MELLVCIKQVPDTSEIKLDPETNNLIRTGLPSIVNPYDMHALEAALAVKDQYEDSRVTVVTMGPPQAEAALRECLSLGADDAVLITDRAFGGADTLATSYTIASAIRHIQRTMNREFQIIFCGKQAIDGDTAQVGPQIAEELGMAQATYACELSVDQAAQKAIVKREHENGYEIVEVPLPLLVTATAELNEPRQPGLWSSIYAKRYTITHITLRDMPHIDESRIGLNGSPTRVRKVYQPPLRGKVEMLSSVDEGAKKILELAYNIKPEKFSHLLVPSEELIEEPVDTNDEGVDVKDPVQRAASVESVSSSEFKVLAAVKGEEGSKGGDR</sequence>
<dbReference type="InterPro" id="IPR014729">
    <property type="entry name" value="Rossmann-like_a/b/a_fold"/>
</dbReference>
<reference evidence="3" key="1">
    <citation type="submission" date="2021-02" db="EMBL/GenBank/DDBJ databases">
        <title>Infant gut strain persistence is associated with maternal origin, phylogeny, and functional potential including surface adhesion and iron acquisition.</title>
        <authorList>
            <person name="Lou Y.C."/>
        </authorList>
    </citation>
    <scope>NUCLEOTIDE SEQUENCE</scope>
    <source>
        <strain evidence="3">L3_108_031G1_dasL3_108_031G1_concoct_20</strain>
    </source>
</reference>
<dbReference type="AlphaFoldDB" id="A0A942WRM7"/>
<dbReference type="Gene3D" id="3.40.50.620">
    <property type="entry name" value="HUPs"/>
    <property type="match status" value="1"/>
</dbReference>
<accession>A0A942WRM7</accession>
<dbReference type="CDD" id="cd01714">
    <property type="entry name" value="ETF_beta"/>
    <property type="match status" value="1"/>
</dbReference>
<comment type="caution">
    <text evidence="3">The sequence shown here is derived from an EMBL/GenBank/DDBJ whole genome shotgun (WGS) entry which is preliminary data.</text>
</comment>
<organism evidence="3 4">
    <name type="scientific">Veillonella parvula</name>
    <name type="common">Staphylococcus parvulus</name>
    <dbReference type="NCBI Taxonomy" id="29466"/>
    <lineage>
        <taxon>Bacteria</taxon>
        <taxon>Bacillati</taxon>
        <taxon>Bacillota</taxon>
        <taxon>Negativicutes</taxon>
        <taxon>Veillonellales</taxon>
        <taxon>Veillonellaceae</taxon>
        <taxon>Veillonella</taxon>
    </lineage>
</organism>
<dbReference type="PANTHER" id="PTHR21294">
    <property type="entry name" value="ELECTRON TRANSFER FLAVOPROTEIN BETA-SUBUNIT"/>
    <property type="match status" value="1"/>
</dbReference>
<evidence type="ECO:0000259" key="2">
    <source>
        <dbReference type="SMART" id="SM00893"/>
    </source>
</evidence>
<dbReference type="SMART" id="SM00893">
    <property type="entry name" value="ETF"/>
    <property type="match status" value="1"/>
</dbReference>
<dbReference type="SUPFAM" id="SSF52402">
    <property type="entry name" value="Adenine nucleotide alpha hydrolases-like"/>
    <property type="match status" value="1"/>
</dbReference>
<dbReference type="InterPro" id="IPR012255">
    <property type="entry name" value="ETF_b"/>
</dbReference>
<dbReference type="PANTHER" id="PTHR21294:SF17">
    <property type="entry name" value="PROTEIN FIXA"/>
    <property type="match status" value="1"/>
</dbReference>
<feature type="domain" description="Electron transfer flavoprotein alpha/beta-subunit N-terminal" evidence="2">
    <location>
        <begin position="22"/>
        <end position="220"/>
    </location>
</feature>
<dbReference type="InterPro" id="IPR033948">
    <property type="entry name" value="ETF_beta_N"/>
</dbReference>
<dbReference type="RefSeq" id="WP_227037488.1">
    <property type="nucleotide sequence ID" value="NZ_CATYUD010000003.1"/>
</dbReference>
<dbReference type="GO" id="GO:0009055">
    <property type="term" value="F:electron transfer activity"/>
    <property type="evidence" value="ECO:0007669"/>
    <property type="project" value="InterPro"/>
</dbReference>
<evidence type="ECO:0000313" key="3">
    <source>
        <dbReference type="EMBL" id="MBS4893197.1"/>
    </source>
</evidence>
<dbReference type="Proteomes" id="UP000778864">
    <property type="component" value="Unassembled WGS sequence"/>
</dbReference>
<gene>
    <name evidence="3" type="ORF">KHZ90_05395</name>
</gene>
<evidence type="ECO:0000256" key="1">
    <source>
        <dbReference type="ARBA" id="ARBA00042002"/>
    </source>
</evidence>
<dbReference type="EMBL" id="JAGZMU010000002">
    <property type="protein sequence ID" value="MBS4893197.1"/>
    <property type="molecule type" value="Genomic_DNA"/>
</dbReference>
<evidence type="ECO:0000313" key="4">
    <source>
        <dbReference type="Proteomes" id="UP000778864"/>
    </source>
</evidence>
<protein>
    <recommendedName>
        <fullName evidence="1">Electron transfer flavoprotein small subunit</fullName>
    </recommendedName>
</protein>
<dbReference type="Pfam" id="PF01012">
    <property type="entry name" value="ETF"/>
    <property type="match status" value="1"/>
</dbReference>
<proteinExistence type="predicted"/>
<name>A0A942WRM7_VEIPA</name>